<evidence type="ECO:0000256" key="1">
    <source>
        <dbReference type="SAM" id="MobiDB-lite"/>
    </source>
</evidence>
<feature type="compositionally biased region" description="Basic and acidic residues" evidence="1">
    <location>
        <begin position="67"/>
        <end position="77"/>
    </location>
</feature>
<feature type="compositionally biased region" description="Acidic residues" evidence="1">
    <location>
        <begin position="78"/>
        <end position="97"/>
    </location>
</feature>
<proteinExistence type="predicted"/>
<gene>
    <name evidence="3" type="ORF">EV702DRAFT_521071</name>
</gene>
<dbReference type="EMBL" id="JABBWD010000040">
    <property type="protein sequence ID" value="KAG1774629.1"/>
    <property type="molecule type" value="Genomic_DNA"/>
</dbReference>
<accession>A0A9P7D062</accession>
<protein>
    <submittedName>
        <fullName evidence="3">Uncharacterized protein</fullName>
    </submittedName>
</protein>
<feature type="region of interest" description="Disordered" evidence="1">
    <location>
        <begin position="54"/>
        <end position="103"/>
    </location>
</feature>
<feature type="signal peptide" evidence="2">
    <location>
        <begin position="1"/>
        <end position="23"/>
    </location>
</feature>
<feature type="chain" id="PRO_5040135248" evidence="2">
    <location>
        <begin position="24"/>
        <end position="117"/>
    </location>
</feature>
<name>A0A9P7D062_9AGAM</name>
<dbReference type="AlphaFoldDB" id="A0A9P7D062"/>
<evidence type="ECO:0000313" key="3">
    <source>
        <dbReference type="EMBL" id="KAG1774629.1"/>
    </source>
</evidence>
<evidence type="ECO:0000313" key="4">
    <source>
        <dbReference type="Proteomes" id="UP000714275"/>
    </source>
</evidence>
<organism evidence="3 4">
    <name type="scientific">Suillus placidus</name>
    <dbReference type="NCBI Taxonomy" id="48579"/>
    <lineage>
        <taxon>Eukaryota</taxon>
        <taxon>Fungi</taxon>
        <taxon>Dikarya</taxon>
        <taxon>Basidiomycota</taxon>
        <taxon>Agaricomycotina</taxon>
        <taxon>Agaricomycetes</taxon>
        <taxon>Agaricomycetidae</taxon>
        <taxon>Boletales</taxon>
        <taxon>Suillineae</taxon>
        <taxon>Suillaceae</taxon>
        <taxon>Suillus</taxon>
    </lineage>
</organism>
<evidence type="ECO:0000256" key="2">
    <source>
        <dbReference type="SAM" id="SignalP"/>
    </source>
</evidence>
<sequence length="117" mass="13071">MVPRLCPTLSLCVHVLLSVCVLSRLSSFLADADGATTMFRSQEEEFLRRARDTLPMSSRPGHLPHSHAYDRYSGIKEIEEDSDQDEEGDGMEEDSDDAPLLGARCFKSSALRSSQYM</sequence>
<keyword evidence="2" id="KW-0732">Signal</keyword>
<reference evidence="3" key="1">
    <citation type="journal article" date="2020" name="New Phytol.">
        <title>Comparative genomics reveals dynamic genome evolution in host specialist ectomycorrhizal fungi.</title>
        <authorList>
            <person name="Lofgren L.A."/>
            <person name="Nguyen N.H."/>
            <person name="Vilgalys R."/>
            <person name="Ruytinx J."/>
            <person name="Liao H.L."/>
            <person name="Branco S."/>
            <person name="Kuo A."/>
            <person name="LaButti K."/>
            <person name="Lipzen A."/>
            <person name="Andreopoulos W."/>
            <person name="Pangilinan J."/>
            <person name="Riley R."/>
            <person name="Hundley H."/>
            <person name="Na H."/>
            <person name="Barry K."/>
            <person name="Grigoriev I.V."/>
            <person name="Stajich J.E."/>
            <person name="Kennedy P.G."/>
        </authorList>
    </citation>
    <scope>NUCLEOTIDE SEQUENCE</scope>
    <source>
        <strain evidence="3">DOB743</strain>
    </source>
</reference>
<dbReference type="Proteomes" id="UP000714275">
    <property type="component" value="Unassembled WGS sequence"/>
</dbReference>
<keyword evidence="4" id="KW-1185">Reference proteome</keyword>
<comment type="caution">
    <text evidence="3">The sequence shown here is derived from an EMBL/GenBank/DDBJ whole genome shotgun (WGS) entry which is preliminary data.</text>
</comment>